<dbReference type="Proteomes" id="UP001213000">
    <property type="component" value="Unassembled WGS sequence"/>
</dbReference>
<feature type="region of interest" description="Disordered" evidence="1">
    <location>
        <begin position="339"/>
        <end position="376"/>
    </location>
</feature>
<evidence type="ECO:0000313" key="2">
    <source>
        <dbReference type="EMBL" id="KAJ3571698.1"/>
    </source>
</evidence>
<reference evidence="2" key="1">
    <citation type="submission" date="2022-07" db="EMBL/GenBank/DDBJ databases">
        <title>Genome Sequence of Leucocoprinus birnbaumii.</title>
        <authorList>
            <person name="Buettner E."/>
        </authorList>
    </citation>
    <scope>NUCLEOTIDE SEQUENCE</scope>
    <source>
        <strain evidence="2">VT141</strain>
    </source>
</reference>
<dbReference type="AlphaFoldDB" id="A0AAD5VYW0"/>
<organism evidence="2 3">
    <name type="scientific">Leucocoprinus birnbaumii</name>
    <dbReference type="NCBI Taxonomy" id="56174"/>
    <lineage>
        <taxon>Eukaryota</taxon>
        <taxon>Fungi</taxon>
        <taxon>Dikarya</taxon>
        <taxon>Basidiomycota</taxon>
        <taxon>Agaricomycotina</taxon>
        <taxon>Agaricomycetes</taxon>
        <taxon>Agaricomycetidae</taxon>
        <taxon>Agaricales</taxon>
        <taxon>Agaricineae</taxon>
        <taxon>Agaricaceae</taxon>
        <taxon>Leucocoprinus</taxon>
    </lineage>
</organism>
<comment type="caution">
    <text evidence="2">The sequence shown here is derived from an EMBL/GenBank/DDBJ whole genome shotgun (WGS) entry which is preliminary data.</text>
</comment>
<sequence>MATNDIRNVWELTRAQRELVSNSFEENMYETAIAMLDQLRASEFNPWPHHVCQLIYISLQSTTPPSMKDEFDTSVQASPSKILKQQQLQISANLIPAKAILDAQRVLMAYLHTGSPDALALALPQRRSQPVTMVDPNETESTVARRAAHIMQLQDCWELLRSDFSSRQNALPSTPKVKSKTRRQSERLGYVDASLEAGQPLAVQENAWPLLEWLVGLFEKDEKLSLLPDPISPLLLNQLLDSDGKTHLDSSIAIIAHCLQQDQLQRRRLAGRLLSLLVNLTSTADLDLNALSVALYTRVSSFSQLSQLLSQLGHSTTIQALKFKIGVCQMLIGGLGLSTTGSGPKPQPRIRPRPTKNTKNTKFHDDSTDSQVTAKPSVPSIPDILRLVQTPTFERVSEDGTLTPLWCKFQLLLAYGSLQMRMERQDRDTQWTKAVTETLPQVAREEFEQRGPEASMYQRLLENQLVLNL</sequence>
<evidence type="ECO:0000313" key="3">
    <source>
        <dbReference type="Proteomes" id="UP001213000"/>
    </source>
</evidence>
<protein>
    <submittedName>
        <fullName evidence="2">Uncharacterized protein</fullName>
    </submittedName>
</protein>
<name>A0AAD5VYW0_9AGAR</name>
<gene>
    <name evidence="2" type="ORF">NP233_g3580</name>
</gene>
<proteinExistence type="predicted"/>
<keyword evidence="3" id="KW-1185">Reference proteome</keyword>
<feature type="compositionally biased region" description="Basic residues" evidence="1">
    <location>
        <begin position="348"/>
        <end position="361"/>
    </location>
</feature>
<evidence type="ECO:0000256" key="1">
    <source>
        <dbReference type="SAM" id="MobiDB-lite"/>
    </source>
</evidence>
<accession>A0AAD5VYW0</accession>
<dbReference type="EMBL" id="JANIEX010000174">
    <property type="protein sequence ID" value="KAJ3571698.1"/>
    <property type="molecule type" value="Genomic_DNA"/>
</dbReference>